<dbReference type="EMBL" id="SRMO01000052">
    <property type="protein sequence ID" value="TGG93156.1"/>
    <property type="molecule type" value="Genomic_DNA"/>
</dbReference>
<dbReference type="SUPFAM" id="SSF52540">
    <property type="entry name" value="P-loop containing nucleoside triphosphate hydrolases"/>
    <property type="match status" value="1"/>
</dbReference>
<dbReference type="AlphaFoldDB" id="A0A524RQ68"/>
<gene>
    <name evidence="3" type="ORF">ERJ67_04285</name>
</gene>
<dbReference type="GO" id="GO:0016887">
    <property type="term" value="F:ATP hydrolysis activity"/>
    <property type="evidence" value="ECO:0007669"/>
    <property type="project" value="InterPro"/>
</dbReference>
<dbReference type="Proteomes" id="UP000317990">
    <property type="component" value="Unassembled WGS sequence"/>
</dbReference>
<dbReference type="InterPro" id="IPR001482">
    <property type="entry name" value="T2SS/T4SS_dom"/>
</dbReference>
<proteinExistence type="inferred from homology"/>
<evidence type="ECO:0000313" key="4">
    <source>
        <dbReference type="Proteomes" id="UP000317990"/>
    </source>
</evidence>
<dbReference type="PANTHER" id="PTHR30486">
    <property type="entry name" value="TWITCHING MOTILITY PROTEIN PILT"/>
    <property type="match status" value="1"/>
</dbReference>
<dbReference type="PROSITE" id="PS00662">
    <property type="entry name" value="T2SP_E"/>
    <property type="match status" value="1"/>
</dbReference>
<comment type="caution">
    <text evidence="3">The sequence shown here is derived from an EMBL/GenBank/DDBJ whole genome shotgun (WGS) entry which is preliminary data.</text>
</comment>
<dbReference type="NCBIfam" id="TIGR01420">
    <property type="entry name" value="pilT_fam"/>
    <property type="match status" value="1"/>
</dbReference>
<dbReference type="InterPro" id="IPR027417">
    <property type="entry name" value="P-loop_NTPase"/>
</dbReference>
<dbReference type="InterPro" id="IPR003593">
    <property type="entry name" value="AAA+_ATPase"/>
</dbReference>
<dbReference type="Pfam" id="PF00437">
    <property type="entry name" value="T2SSE"/>
    <property type="match status" value="1"/>
</dbReference>
<dbReference type="PANTHER" id="PTHR30486:SF16">
    <property type="entry name" value="TWITCHING MOTILITY PROTEIN PILT"/>
    <property type="match status" value="1"/>
</dbReference>
<evidence type="ECO:0000256" key="1">
    <source>
        <dbReference type="ARBA" id="ARBA00006611"/>
    </source>
</evidence>
<dbReference type="InterPro" id="IPR006321">
    <property type="entry name" value="PilT/PilU"/>
</dbReference>
<dbReference type="SMART" id="SM00382">
    <property type="entry name" value="AAA"/>
    <property type="match status" value="1"/>
</dbReference>
<dbReference type="Gene3D" id="3.30.450.90">
    <property type="match status" value="1"/>
</dbReference>
<sequence>MDLSIEELMEELVRGGGSDLHLSCGLPPYGRFAGTLRPLRRDPLPREQCHRLIFSLLSSSQRKRLDRSCELDCAYGQRGVARFRVNVYREKGSYAACLRALGDRIPSLQSLALPSVMREITRRPHGLVVVTGPSGSGKTTTLAALLDHINRERAKHILTIEDPIEFVHRPVRSVIHQRQLGEDTHSFANALRAALREDPDVILVGEMRDLDTMGLAITAAETGHLVLTSLHTASAVQAVDRIVDVFPAGQQSQVRLQLSNSLQAVFAQALCRRHNPRPDQCDRVMVQEILINTPAIANLIRTGKTAQIHSQLQTGGQQGMQTLERAIADRVNDGTIAVAEGMGHTGRPEELQRLLRPTADLASGGRHG</sequence>
<organism evidence="3 4">
    <name type="scientific">Aphanocapsa feldmannii 277cV</name>
    <dbReference type="NCBI Taxonomy" id="2507553"/>
    <lineage>
        <taxon>Bacteria</taxon>
        <taxon>Bacillati</taxon>
        <taxon>Cyanobacteriota</taxon>
        <taxon>Cyanophyceae</taxon>
        <taxon>Oscillatoriophycideae</taxon>
        <taxon>Chroococcales</taxon>
        <taxon>Microcystaceae</taxon>
        <taxon>Aphanocapsa</taxon>
    </lineage>
</organism>
<dbReference type="Gene3D" id="3.40.50.300">
    <property type="entry name" value="P-loop containing nucleotide triphosphate hydrolases"/>
    <property type="match status" value="1"/>
</dbReference>
<reference evidence="3 4" key="1">
    <citation type="journal article" date="2019" name="mSystems">
        <title>Life at home and on the roam: Genomic adaptions reflect the dual lifestyle of an intracellular, facultative symbiont.</title>
        <authorList>
            <person name="Burgsdorf I."/>
        </authorList>
    </citation>
    <scope>NUCLEOTIDE SEQUENCE [LARGE SCALE GENOMIC DNA]</scope>
    <source>
        <strain evidence="3">277cV</strain>
    </source>
</reference>
<evidence type="ECO:0000259" key="2">
    <source>
        <dbReference type="PROSITE" id="PS00662"/>
    </source>
</evidence>
<feature type="domain" description="Bacterial type II secretion system protein E" evidence="2">
    <location>
        <begin position="195"/>
        <end position="209"/>
    </location>
</feature>
<dbReference type="CDD" id="cd01131">
    <property type="entry name" value="PilT"/>
    <property type="match status" value="1"/>
</dbReference>
<evidence type="ECO:0000313" key="3">
    <source>
        <dbReference type="EMBL" id="TGG93156.1"/>
    </source>
</evidence>
<name>A0A524RQ68_9CHRO</name>
<accession>A0A524RQ68</accession>
<dbReference type="InterPro" id="IPR050921">
    <property type="entry name" value="T4SS_GSP_E_ATPase"/>
</dbReference>
<dbReference type="GO" id="GO:0005524">
    <property type="term" value="F:ATP binding"/>
    <property type="evidence" value="ECO:0007669"/>
    <property type="project" value="InterPro"/>
</dbReference>
<comment type="similarity">
    <text evidence="1">Belongs to the GSP E family.</text>
</comment>
<protein>
    <submittedName>
        <fullName evidence="3">Type IV pilus twitching motility protein PilT</fullName>
    </submittedName>
</protein>